<comment type="function">
    <text evidence="1 9">Required for assembly of cytochrome c oxidase (complex IV).</text>
</comment>
<gene>
    <name evidence="11" type="ORF">JAAARDRAFT_64093</name>
</gene>
<evidence type="ECO:0000256" key="1">
    <source>
        <dbReference type="ARBA" id="ARBA00003064"/>
    </source>
</evidence>
<evidence type="ECO:0000256" key="3">
    <source>
        <dbReference type="ARBA" id="ARBA00007035"/>
    </source>
</evidence>
<evidence type="ECO:0000256" key="7">
    <source>
        <dbReference type="ARBA" id="ARBA00023128"/>
    </source>
</evidence>
<evidence type="ECO:0000256" key="2">
    <source>
        <dbReference type="ARBA" id="ARBA00004304"/>
    </source>
</evidence>
<feature type="transmembrane region" description="Helical" evidence="9">
    <location>
        <begin position="40"/>
        <end position="59"/>
    </location>
</feature>
<reference evidence="12" key="1">
    <citation type="journal article" date="2014" name="Proc. Natl. Acad. Sci. U.S.A.">
        <title>Extensive sampling of basidiomycete genomes demonstrates inadequacy of the white-rot/brown-rot paradigm for wood decay fungi.</title>
        <authorList>
            <person name="Riley R."/>
            <person name="Salamov A.A."/>
            <person name="Brown D.W."/>
            <person name="Nagy L.G."/>
            <person name="Floudas D."/>
            <person name="Held B.W."/>
            <person name="Levasseur A."/>
            <person name="Lombard V."/>
            <person name="Morin E."/>
            <person name="Otillar R."/>
            <person name="Lindquist E.A."/>
            <person name="Sun H."/>
            <person name="LaButti K.M."/>
            <person name="Schmutz J."/>
            <person name="Jabbour D."/>
            <person name="Luo H."/>
            <person name="Baker S.E."/>
            <person name="Pisabarro A.G."/>
            <person name="Walton J.D."/>
            <person name="Blanchette R.A."/>
            <person name="Henrissat B."/>
            <person name="Martin F."/>
            <person name="Cullen D."/>
            <person name="Hibbett D.S."/>
            <person name="Grigoriev I.V."/>
        </authorList>
    </citation>
    <scope>NUCLEOTIDE SEQUENCE [LARGE SCALE GENOMIC DNA]</scope>
    <source>
        <strain evidence="12">MUCL 33604</strain>
    </source>
</reference>
<keyword evidence="6 9" id="KW-1133">Transmembrane helix</keyword>
<evidence type="ECO:0000259" key="10">
    <source>
        <dbReference type="Pfam" id="PF09813"/>
    </source>
</evidence>
<evidence type="ECO:0000256" key="8">
    <source>
        <dbReference type="ARBA" id="ARBA00023136"/>
    </source>
</evidence>
<comment type="subcellular location">
    <subcellularLocation>
        <location evidence="2">Mitochondrion membrane</location>
        <topology evidence="2">Single-pass membrane protein</topology>
    </subcellularLocation>
</comment>
<comment type="similarity">
    <text evidence="3 9">Belongs to the COA3 family.</text>
</comment>
<dbReference type="STRING" id="933084.A0A067QL00"/>
<evidence type="ECO:0000256" key="9">
    <source>
        <dbReference type="RuleBase" id="RU367056"/>
    </source>
</evidence>
<evidence type="ECO:0000256" key="4">
    <source>
        <dbReference type="ARBA" id="ARBA00011351"/>
    </source>
</evidence>
<dbReference type="PANTHER" id="PTHR15642:SF3">
    <property type="entry name" value="CYTOCHROME C OXIDASE ASSEMBLY FACTOR 3 HOMOLOG, MITOCHONDRIAL"/>
    <property type="match status" value="1"/>
</dbReference>
<dbReference type="EMBL" id="KL197709">
    <property type="protein sequence ID" value="KDQ64197.1"/>
    <property type="molecule type" value="Genomic_DNA"/>
</dbReference>
<keyword evidence="8 9" id="KW-0472">Membrane</keyword>
<dbReference type="InParanoid" id="A0A067QL00"/>
<sequence>MSTDEGKPPFIPRRVAQRTYRPHVYGMSEGLKRARQPYRVRNAIIGVLIGAFSVGVWAYSISAVKQDVFDDVDDQARALAEEREKAKLQNHPTSDPLSPKETLAIPELTPIQPVVSVPLPAIEEPRLKGPGNRGVLVKLLGGSFPRLFEPSGGTLVWGAPAVDSIGNLKDSSSPKTRI</sequence>
<keyword evidence="5 9" id="KW-0812">Transmembrane</keyword>
<dbReference type="InterPro" id="IPR041752">
    <property type="entry name" value="Coa3"/>
</dbReference>
<accession>A0A067QL00</accession>
<dbReference type="GO" id="GO:0033617">
    <property type="term" value="P:mitochondrial respiratory chain complex IV assembly"/>
    <property type="evidence" value="ECO:0007669"/>
    <property type="project" value="UniProtKB-UniRule"/>
</dbReference>
<dbReference type="AlphaFoldDB" id="A0A067QL00"/>
<evidence type="ECO:0000256" key="6">
    <source>
        <dbReference type="ARBA" id="ARBA00022989"/>
    </source>
</evidence>
<protein>
    <recommendedName>
        <fullName evidence="9">Cytochrome c oxidase assembly factor 3</fullName>
    </recommendedName>
</protein>
<dbReference type="InterPro" id="IPR018628">
    <property type="entry name" value="Coa3_CC"/>
</dbReference>
<dbReference type="Proteomes" id="UP000027265">
    <property type="component" value="Unassembled WGS sequence"/>
</dbReference>
<evidence type="ECO:0000313" key="11">
    <source>
        <dbReference type="EMBL" id="KDQ64197.1"/>
    </source>
</evidence>
<feature type="domain" description="Cytochrome c oxidase assembly factor 3 mitochondrial coiled-coil" evidence="10">
    <location>
        <begin position="30"/>
        <end position="74"/>
    </location>
</feature>
<dbReference type="HOGENOM" id="CLU_1562700_0_0_1"/>
<dbReference type="PANTHER" id="PTHR15642">
    <property type="entry name" value="CYTOCHROME C OXIDASE ASSEMBLY FACTOR 3, MITOCHONDRIAL"/>
    <property type="match status" value="1"/>
</dbReference>
<name>A0A067QL00_9AGAM</name>
<keyword evidence="7 9" id="KW-0496">Mitochondrion</keyword>
<evidence type="ECO:0000256" key="5">
    <source>
        <dbReference type="ARBA" id="ARBA00022692"/>
    </source>
</evidence>
<dbReference type="Pfam" id="PF09813">
    <property type="entry name" value="Coa3_cc"/>
    <property type="match status" value="1"/>
</dbReference>
<proteinExistence type="inferred from homology"/>
<organism evidence="11 12">
    <name type="scientific">Jaapia argillacea MUCL 33604</name>
    <dbReference type="NCBI Taxonomy" id="933084"/>
    <lineage>
        <taxon>Eukaryota</taxon>
        <taxon>Fungi</taxon>
        <taxon>Dikarya</taxon>
        <taxon>Basidiomycota</taxon>
        <taxon>Agaricomycotina</taxon>
        <taxon>Agaricomycetes</taxon>
        <taxon>Agaricomycetidae</taxon>
        <taxon>Jaapiales</taxon>
        <taxon>Jaapiaceae</taxon>
        <taxon>Jaapia</taxon>
    </lineage>
</organism>
<keyword evidence="12" id="KW-1185">Reference proteome</keyword>
<dbReference type="GO" id="GO:0005743">
    <property type="term" value="C:mitochondrial inner membrane"/>
    <property type="evidence" value="ECO:0007669"/>
    <property type="project" value="UniProtKB-UniRule"/>
</dbReference>
<evidence type="ECO:0000313" key="12">
    <source>
        <dbReference type="Proteomes" id="UP000027265"/>
    </source>
</evidence>
<comment type="subunit">
    <text evidence="4 9">Component of 250-400 kDa complexes called cytochrome oxidase assembly intermediates or COA complexes.</text>
</comment>
<keyword evidence="9" id="KW-0999">Mitochondrion inner membrane</keyword>
<dbReference type="OrthoDB" id="10018333at2759"/>